<dbReference type="HAMAP" id="MF_00158">
    <property type="entry name" value="PanC"/>
    <property type="match status" value="1"/>
</dbReference>
<organism evidence="9 10">
    <name type="scientific">Microbulbifer variabilis</name>
    <dbReference type="NCBI Taxonomy" id="266805"/>
    <lineage>
        <taxon>Bacteria</taxon>
        <taxon>Pseudomonadati</taxon>
        <taxon>Pseudomonadota</taxon>
        <taxon>Gammaproteobacteria</taxon>
        <taxon>Cellvibrionales</taxon>
        <taxon>Microbulbiferaceae</taxon>
        <taxon>Microbulbifer</taxon>
    </lineage>
</organism>
<comment type="catalytic activity">
    <reaction evidence="7 8">
        <text>(R)-pantoate + beta-alanine + ATP = (R)-pantothenate + AMP + diphosphate + H(+)</text>
        <dbReference type="Rhea" id="RHEA:10912"/>
        <dbReference type="ChEBI" id="CHEBI:15378"/>
        <dbReference type="ChEBI" id="CHEBI:15980"/>
        <dbReference type="ChEBI" id="CHEBI:29032"/>
        <dbReference type="ChEBI" id="CHEBI:30616"/>
        <dbReference type="ChEBI" id="CHEBI:33019"/>
        <dbReference type="ChEBI" id="CHEBI:57966"/>
        <dbReference type="ChEBI" id="CHEBI:456215"/>
        <dbReference type="EC" id="6.3.2.1"/>
    </reaction>
</comment>
<dbReference type="InterPro" id="IPR042176">
    <property type="entry name" value="Pantoate_ligase_C"/>
</dbReference>
<gene>
    <name evidence="8 9" type="primary">panC</name>
    <name evidence="9" type="ORF">MJO52_01610</name>
</gene>
<comment type="similarity">
    <text evidence="2 8">Belongs to the pantothenate synthetase family.</text>
</comment>
<evidence type="ECO:0000256" key="2">
    <source>
        <dbReference type="ARBA" id="ARBA00009256"/>
    </source>
</evidence>
<keyword evidence="8" id="KW-0963">Cytoplasm</keyword>
<dbReference type="GO" id="GO:0016874">
    <property type="term" value="F:ligase activity"/>
    <property type="evidence" value="ECO:0007669"/>
    <property type="project" value="UniProtKB-KW"/>
</dbReference>
<dbReference type="EMBL" id="CP092418">
    <property type="protein sequence ID" value="USD23603.1"/>
    <property type="molecule type" value="Genomic_DNA"/>
</dbReference>
<evidence type="ECO:0000256" key="4">
    <source>
        <dbReference type="ARBA" id="ARBA00022655"/>
    </source>
</evidence>
<keyword evidence="10" id="KW-1185">Reference proteome</keyword>
<comment type="caution">
    <text evidence="8">Lacks conserved residue(s) required for the propagation of feature annotation.</text>
</comment>
<evidence type="ECO:0000313" key="10">
    <source>
        <dbReference type="Proteomes" id="UP001055658"/>
    </source>
</evidence>
<dbReference type="Gene3D" id="3.30.1300.10">
    <property type="entry name" value="Pantoate-beta-alanine ligase, C-terminal domain"/>
    <property type="match status" value="1"/>
</dbReference>
<dbReference type="InterPro" id="IPR003721">
    <property type="entry name" value="Pantoate_ligase"/>
</dbReference>
<keyword evidence="3 8" id="KW-0436">Ligase</keyword>
<evidence type="ECO:0000256" key="3">
    <source>
        <dbReference type="ARBA" id="ARBA00022598"/>
    </source>
</evidence>
<accession>A0ABY4VKB6</accession>
<protein>
    <recommendedName>
        <fullName evidence="8">Pantothenate synthetase</fullName>
        <shortName evidence="8">PS</shortName>
        <ecNumber evidence="8">6.3.2.1</ecNumber>
    </recommendedName>
    <alternativeName>
        <fullName evidence="8">Pantoate--beta-alanine ligase</fullName>
    </alternativeName>
    <alternativeName>
        <fullName evidence="8">Pantoate-activating enzyme</fullName>
    </alternativeName>
</protein>
<keyword evidence="6 8" id="KW-0067">ATP-binding</keyword>
<dbReference type="InterPro" id="IPR014729">
    <property type="entry name" value="Rossmann-like_a/b/a_fold"/>
</dbReference>
<dbReference type="Pfam" id="PF02569">
    <property type="entry name" value="Pantoate_ligase"/>
    <property type="match status" value="1"/>
</dbReference>
<dbReference type="PANTHER" id="PTHR21299">
    <property type="entry name" value="CYTIDYLATE KINASE/PANTOATE-BETA-ALANINE LIGASE"/>
    <property type="match status" value="1"/>
</dbReference>
<evidence type="ECO:0000256" key="8">
    <source>
        <dbReference type="HAMAP-Rule" id="MF_00158"/>
    </source>
</evidence>
<reference evidence="9" key="1">
    <citation type="submission" date="2022-02" db="EMBL/GenBank/DDBJ databases">
        <title>Coral-associated bacteria.</title>
        <authorList>
            <person name="Tang K."/>
            <person name="Wang X."/>
        </authorList>
    </citation>
    <scope>NUCLEOTIDE SEQUENCE</scope>
    <source>
        <strain evidence="9">SCSIO 43006</strain>
    </source>
</reference>
<keyword evidence="5 8" id="KW-0547">Nucleotide-binding</keyword>
<dbReference type="EC" id="6.3.2.1" evidence="8"/>
<feature type="binding site" evidence="8">
    <location>
        <begin position="30"/>
        <end position="37"/>
    </location>
    <ligand>
        <name>ATP</name>
        <dbReference type="ChEBI" id="CHEBI:30616"/>
    </ligand>
</feature>
<feature type="binding site" evidence="8">
    <location>
        <begin position="186"/>
        <end position="189"/>
    </location>
    <ligand>
        <name>ATP</name>
        <dbReference type="ChEBI" id="CHEBI:30616"/>
    </ligand>
</feature>
<comment type="miscellaneous">
    <text evidence="8">The reaction proceeds by a bi uni uni bi ping pong mechanism.</text>
</comment>
<sequence>MQVFHHVASLREALAKARADGKTVGFVPTMGNLHDAHIELVKLAQQHCDLVVVSIFVNRLQFGLNEDWDKYPRTMERDMARLREAECDFLFHPDENEIYPNGMDQQTRVVCPAMTDVLCGASRPGHFEGVTTVVSKLFNIVQPDKAVFGIKDFQQLAVIRRMVEDLCIPVEIIAAPVHRESDGLALSSRNGYITADERPKVAVLNQSLNWVKDEIVGGRRDFADLEKEARQRIEDTGFRVDYFSICYSKDLQPAADDDKQITILGAMYTSAARLIDNVSLEL</sequence>
<proteinExistence type="inferred from homology"/>
<dbReference type="NCBIfam" id="TIGR00018">
    <property type="entry name" value="panC"/>
    <property type="match status" value="1"/>
</dbReference>
<feature type="binding site" evidence="8">
    <location>
        <position position="61"/>
    </location>
    <ligand>
        <name>(R)-pantoate</name>
        <dbReference type="ChEBI" id="CHEBI:15980"/>
    </ligand>
</feature>
<evidence type="ECO:0000313" key="9">
    <source>
        <dbReference type="EMBL" id="USD23603.1"/>
    </source>
</evidence>
<keyword evidence="4 8" id="KW-0566">Pantothenate biosynthesis</keyword>
<dbReference type="Gene3D" id="3.40.50.620">
    <property type="entry name" value="HUPs"/>
    <property type="match status" value="1"/>
</dbReference>
<dbReference type="PANTHER" id="PTHR21299:SF1">
    <property type="entry name" value="PANTOATE--BETA-ALANINE LIGASE"/>
    <property type="match status" value="1"/>
</dbReference>
<evidence type="ECO:0000256" key="7">
    <source>
        <dbReference type="ARBA" id="ARBA00048258"/>
    </source>
</evidence>
<comment type="subcellular location">
    <subcellularLocation>
        <location evidence="8">Cytoplasm</location>
    </subcellularLocation>
</comment>
<name>A0ABY4VKB6_9GAMM</name>
<feature type="active site" description="Proton donor" evidence="8">
    <location>
        <position position="37"/>
    </location>
</feature>
<dbReference type="CDD" id="cd00560">
    <property type="entry name" value="PanC"/>
    <property type="match status" value="1"/>
</dbReference>
<feature type="binding site" evidence="8">
    <location>
        <position position="61"/>
    </location>
    <ligand>
        <name>beta-alanine</name>
        <dbReference type="ChEBI" id="CHEBI:57966"/>
    </ligand>
</feature>
<evidence type="ECO:0000256" key="1">
    <source>
        <dbReference type="ARBA" id="ARBA00004990"/>
    </source>
</evidence>
<evidence type="ECO:0000256" key="6">
    <source>
        <dbReference type="ARBA" id="ARBA00022840"/>
    </source>
</evidence>
<comment type="function">
    <text evidence="8">Catalyzes the condensation of pantoate with beta-alanine in an ATP-dependent reaction via a pantoyl-adenylate intermediate.</text>
</comment>
<dbReference type="SUPFAM" id="SSF52374">
    <property type="entry name" value="Nucleotidylyl transferase"/>
    <property type="match status" value="1"/>
</dbReference>
<comment type="pathway">
    <text evidence="1 8">Cofactor biosynthesis; (R)-pantothenate biosynthesis; (R)-pantothenate from (R)-pantoate and beta-alanine: step 1/1.</text>
</comment>
<comment type="subunit">
    <text evidence="8">Homodimer.</text>
</comment>
<feature type="binding site" evidence="8">
    <location>
        <position position="155"/>
    </location>
    <ligand>
        <name>(R)-pantoate</name>
        <dbReference type="ChEBI" id="CHEBI:15980"/>
    </ligand>
</feature>
<dbReference type="RefSeq" id="WP_252085947.1">
    <property type="nucleotide sequence ID" value="NZ_CP092418.1"/>
</dbReference>
<evidence type="ECO:0000256" key="5">
    <source>
        <dbReference type="ARBA" id="ARBA00022741"/>
    </source>
</evidence>
<dbReference type="Proteomes" id="UP001055658">
    <property type="component" value="Chromosome"/>
</dbReference>
<feature type="binding site" evidence="8">
    <location>
        <begin position="149"/>
        <end position="152"/>
    </location>
    <ligand>
        <name>ATP</name>
        <dbReference type="ChEBI" id="CHEBI:30616"/>
    </ligand>
</feature>